<dbReference type="RefSeq" id="WP_223420618.1">
    <property type="nucleotide sequence ID" value="NZ_JAIPME010000002.1"/>
</dbReference>
<name>A0ABS7T1U1_9FIRM</name>
<dbReference type="EMBL" id="JAIPME010000002">
    <property type="protein sequence ID" value="MBZ2387760.1"/>
    <property type="molecule type" value="Genomic_DNA"/>
</dbReference>
<organism evidence="1 2">
    <name type="scientific">Anaerococcus murdochii</name>
    <dbReference type="NCBI Taxonomy" id="411577"/>
    <lineage>
        <taxon>Bacteria</taxon>
        <taxon>Bacillati</taxon>
        <taxon>Bacillota</taxon>
        <taxon>Tissierellia</taxon>
        <taxon>Tissierellales</taxon>
        <taxon>Peptoniphilaceae</taxon>
        <taxon>Anaerococcus</taxon>
    </lineage>
</organism>
<protein>
    <submittedName>
        <fullName evidence="1">Uncharacterized protein</fullName>
    </submittedName>
</protein>
<proteinExistence type="predicted"/>
<evidence type="ECO:0000313" key="2">
    <source>
        <dbReference type="Proteomes" id="UP000734271"/>
    </source>
</evidence>
<evidence type="ECO:0000313" key="1">
    <source>
        <dbReference type="EMBL" id="MBZ2387760.1"/>
    </source>
</evidence>
<gene>
    <name evidence="1" type="ORF">K8P03_10800</name>
</gene>
<comment type="caution">
    <text evidence="1">The sequence shown here is derived from an EMBL/GenBank/DDBJ whole genome shotgun (WGS) entry which is preliminary data.</text>
</comment>
<dbReference type="Proteomes" id="UP000734271">
    <property type="component" value="Unassembled WGS sequence"/>
</dbReference>
<accession>A0ABS7T1U1</accession>
<sequence length="106" mass="12153">MMTDKKLEILLAMGASRWSKYGRDRLYLRNCYKDLLKMKISYYNSGNISSASINGESISNSEANRIKNMAYGCYIDLIKDEIVVDGKETSRVRSFKTMIYGAIEEL</sequence>
<reference evidence="1 2" key="1">
    <citation type="submission" date="2021-08" db="EMBL/GenBank/DDBJ databases">
        <title>FDA dAtabase for Regulatory Grade micrObial Sequences (FDA-ARGOS): Supporting development and validation of Infectious Disease Dx tests.</title>
        <authorList>
            <person name="Sproer C."/>
            <person name="Gronow S."/>
            <person name="Severitt S."/>
            <person name="Schroder I."/>
            <person name="Tallon L."/>
            <person name="Sadzewicz L."/>
            <person name="Zhao X."/>
            <person name="Boylan J."/>
            <person name="Ott S."/>
            <person name="Bowen H."/>
            <person name="Vavikolanu K."/>
            <person name="Hazen T."/>
            <person name="Aluvathingal J."/>
            <person name="Nadendla S."/>
            <person name="Lowell S."/>
            <person name="Myers T."/>
            <person name="Yan Y."/>
            <person name="Sichtig H."/>
        </authorList>
    </citation>
    <scope>NUCLEOTIDE SEQUENCE [LARGE SCALE GENOMIC DNA]</scope>
    <source>
        <strain evidence="1 2">FDAARGOS_1460</strain>
    </source>
</reference>
<keyword evidence="2" id="KW-1185">Reference proteome</keyword>